<reference evidence="1" key="2">
    <citation type="journal article" date="2015" name="Data Brief">
        <title>Shoot transcriptome of the giant reed, Arundo donax.</title>
        <authorList>
            <person name="Barrero R.A."/>
            <person name="Guerrero F.D."/>
            <person name="Moolhuijzen P."/>
            <person name="Goolsby J.A."/>
            <person name="Tidwell J."/>
            <person name="Bellgard S.E."/>
            <person name="Bellgard M.I."/>
        </authorList>
    </citation>
    <scope>NUCLEOTIDE SEQUENCE</scope>
    <source>
        <tissue evidence="1">Shoot tissue taken approximately 20 cm above the soil surface</tissue>
    </source>
</reference>
<organism evidence="1">
    <name type="scientific">Arundo donax</name>
    <name type="common">Giant reed</name>
    <name type="synonym">Donax arundinaceus</name>
    <dbReference type="NCBI Taxonomy" id="35708"/>
    <lineage>
        <taxon>Eukaryota</taxon>
        <taxon>Viridiplantae</taxon>
        <taxon>Streptophyta</taxon>
        <taxon>Embryophyta</taxon>
        <taxon>Tracheophyta</taxon>
        <taxon>Spermatophyta</taxon>
        <taxon>Magnoliopsida</taxon>
        <taxon>Liliopsida</taxon>
        <taxon>Poales</taxon>
        <taxon>Poaceae</taxon>
        <taxon>PACMAD clade</taxon>
        <taxon>Arundinoideae</taxon>
        <taxon>Arundineae</taxon>
        <taxon>Arundo</taxon>
    </lineage>
</organism>
<dbReference type="EMBL" id="GBRH01277894">
    <property type="protein sequence ID" value="JAD20001.1"/>
    <property type="molecule type" value="Transcribed_RNA"/>
</dbReference>
<evidence type="ECO:0000313" key="1">
    <source>
        <dbReference type="EMBL" id="JAD20001.1"/>
    </source>
</evidence>
<proteinExistence type="predicted"/>
<reference evidence="1" key="1">
    <citation type="submission" date="2014-09" db="EMBL/GenBank/DDBJ databases">
        <authorList>
            <person name="Magalhaes I.L.F."/>
            <person name="Oliveira U."/>
            <person name="Santos F.R."/>
            <person name="Vidigal T.H.D.A."/>
            <person name="Brescovit A.D."/>
            <person name="Santos A.J."/>
        </authorList>
    </citation>
    <scope>NUCLEOTIDE SEQUENCE</scope>
    <source>
        <tissue evidence="1">Shoot tissue taken approximately 20 cm above the soil surface</tissue>
    </source>
</reference>
<dbReference type="AlphaFoldDB" id="A0A0A8Y1J5"/>
<sequence length="24" mass="2880">MSRKYFFKKTMIQIASCMGSSRFM</sequence>
<protein>
    <submittedName>
        <fullName evidence="1">Uncharacterized protein</fullName>
    </submittedName>
</protein>
<accession>A0A0A8Y1J5</accession>
<name>A0A0A8Y1J5_ARUDO</name>